<dbReference type="InterPro" id="IPR050781">
    <property type="entry name" value="CWC22_splicing_factor"/>
</dbReference>
<dbReference type="RefSeq" id="XP_058978850.1">
    <property type="nucleotide sequence ID" value="XM_059122867.1"/>
</dbReference>
<feature type="compositionally biased region" description="Basic residues" evidence="7">
    <location>
        <begin position="787"/>
        <end position="802"/>
    </location>
</feature>
<evidence type="ECO:0000256" key="5">
    <source>
        <dbReference type="ARBA" id="ARBA00023187"/>
    </source>
</evidence>
<feature type="region of interest" description="Disordered" evidence="7">
    <location>
        <begin position="592"/>
        <end position="809"/>
    </location>
</feature>
<sequence length="927" mass="107117">MGSSRSRTRSHSRFRRPEKKLPSRYPRRIRSQDRRHEGYRSMSSDYERLPLRRSEPIKRRDEDERRDELNLPPEKLRMMQAEITDKSSAAYQSIAREALEKYIHGYINKVNVDCVAVIARKLLKENIVRGRDVLCHSIIQAQAASPTFTHVYAAMVAIINSKFPNIGKLLLKRLVIQFKRAFGCNDKTICLSSSHFIAHLVNQRVAHEILALEILTLLIESPTDDNVEVAITFLKECGMKLTEVSSDRVGGIFELLKNILHQGKLDKRVQYMIEVLFQVRRDGFKDHQSIIESLELVEEYAQFTHLLLLEDVTYPKDILNEFKFDDQYETNEEKYKALSKNILGSHASDSDGSFGSGSNSETALSDCDKGKNEVNDKYTSGGIIDETKPNLIALRRTIYLTLNSSFDYEECAQKLMKMQLETCQENEFCQILLDCCAEQRTYAKFYGLLAHRFCKINKSYIEPFKEIFKDICQTTHCLDTNRLRNISKFFAHLLFTDAISWDVLDCIKLTEGDAITSRCIFIKIFFQELVEYMGLDHFNKKLKTEVLAGTLAGLFHKDNPRNIRFSINFFTSIGLGGITNELCQLLKIAPKSAPSSSSSSSLSSELSAPSDDDSSSDSENKKKHKGKNKKMTKKKNSSKKKEKTKKFVGKNKIAAKNKTIKRRTDKDNSSSKDNFLKSESSSNESISSDSLSSELFAPSPFSSSESSNDSESKEKHKGKNKKMTKKKNPSNKREKTKKKKLSKNKKAPNKNTKKRMTEKDISSSESRISESKSLNSSASDQNENEKRKKRVTSKSRTKRIKMVKQSQWVDADNQRDIKRKKRAEYGYEPLVDRKRNEEYLKKGGPDCRKDKYGNKQNHEISQRHDSEIKRRREERKKRHHEKNHSREYTRSKLGLCQREYFLYMCCQFYYPCTFQCLCQNCHFTYYS</sequence>
<evidence type="ECO:0000313" key="9">
    <source>
        <dbReference type="Proteomes" id="UP001652621"/>
    </source>
</evidence>
<dbReference type="Pfam" id="PF02847">
    <property type="entry name" value="MA3"/>
    <property type="match status" value="1"/>
</dbReference>
<feature type="compositionally biased region" description="Basic and acidic residues" evidence="7">
    <location>
        <begin position="755"/>
        <end position="770"/>
    </location>
</feature>
<evidence type="ECO:0000256" key="7">
    <source>
        <dbReference type="SAM" id="MobiDB-lite"/>
    </source>
</evidence>
<dbReference type="GeneID" id="131802546"/>
<evidence type="ECO:0000256" key="1">
    <source>
        <dbReference type="ARBA" id="ARBA00004324"/>
    </source>
</evidence>
<evidence type="ECO:0000256" key="3">
    <source>
        <dbReference type="ARBA" id="ARBA00011635"/>
    </source>
</evidence>
<accession>A0ABM3UZB0</accession>
<feature type="compositionally biased region" description="Low complexity" evidence="7">
    <location>
        <begin position="349"/>
        <end position="360"/>
    </location>
</feature>
<dbReference type="PROSITE" id="PS51366">
    <property type="entry name" value="MI"/>
    <property type="match status" value="1"/>
</dbReference>
<feature type="domain" description="MI" evidence="8">
    <location>
        <begin position="393"/>
        <end position="509"/>
    </location>
</feature>
<comment type="similarity">
    <text evidence="2">Belongs to the CWC22 family.</text>
</comment>
<dbReference type="InterPro" id="IPR003890">
    <property type="entry name" value="MIF4G-like_typ-3"/>
</dbReference>
<reference evidence="10" key="1">
    <citation type="submission" date="2025-08" db="UniProtKB">
        <authorList>
            <consortium name="RefSeq"/>
        </authorList>
    </citation>
    <scope>IDENTIFICATION</scope>
    <source>
        <strain evidence="10">Aabys</strain>
        <tissue evidence="10">Whole body</tissue>
    </source>
</reference>
<feature type="compositionally biased region" description="Basic residues" evidence="7">
    <location>
        <begin position="715"/>
        <end position="754"/>
    </location>
</feature>
<feature type="region of interest" description="Disordered" evidence="7">
    <location>
        <begin position="1"/>
        <end position="70"/>
    </location>
</feature>
<dbReference type="SMART" id="SM00544">
    <property type="entry name" value="MA3"/>
    <property type="match status" value="1"/>
</dbReference>
<comment type="subcellular location">
    <subcellularLocation>
        <location evidence="1">Nucleus speckle</location>
    </subcellularLocation>
</comment>
<dbReference type="Gene3D" id="1.25.40.180">
    <property type="match status" value="1"/>
</dbReference>
<keyword evidence="5" id="KW-0508">mRNA splicing</keyword>
<dbReference type="PANTHER" id="PTHR18034">
    <property type="entry name" value="CELL CYCLE CONTROL PROTEIN CWF22-RELATED"/>
    <property type="match status" value="1"/>
</dbReference>
<feature type="region of interest" description="Disordered" evidence="7">
    <location>
        <begin position="838"/>
        <end position="886"/>
    </location>
</feature>
<dbReference type="SMART" id="SM00543">
    <property type="entry name" value="MIF4G"/>
    <property type="match status" value="1"/>
</dbReference>
<gene>
    <name evidence="10" type="primary">LOC131802546</name>
</gene>
<evidence type="ECO:0000313" key="10">
    <source>
        <dbReference type="RefSeq" id="XP_058978850.1"/>
    </source>
</evidence>
<feature type="compositionally biased region" description="Basic residues" evidence="7">
    <location>
        <begin position="872"/>
        <end position="883"/>
    </location>
</feature>
<comment type="subunit">
    <text evidence="3">Component of the spliceosome C complex.</text>
</comment>
<organism evidence="9 10">
    <name type="scientific">Musca domestica</name>
    <name type="common">House fly</name>
    <dbReference type="NCBI Taxonomy" id="7370"/>
    <lineage>
        <taxon>Eukaryota</taxon>
        <taxon>Metazoa</taxon>
        <taxon>Ecdysozoa</taxon>
        <taxon>Arthropoda</taxon>
        <taxon>Hexapoda</taxon>
        <taxon>Insecta</taxon>
        <taxon>Pterygota</taxon>
        <taxon>Neoptera</taxon>
        <taxon>Endopterygota</taxon>
        <taxon>Diptera</taxon>
        <taxon>Brachycera</taxon>
        <taxon>Muscomorpha</taxon>
        <taxon>Muscoidea</taxon>
        <taxon>Muscidae</taxon>
        <taxon>Musca</taxon>
    </lineage>
</organism>
<evidence type="ECO:0000256" key="4">
    <source>
        <dbReference type="ARBA" id="ARBA00022664"/>
    </source>
</evidence>
<dbReference type="InterPro" id="IPR016024">
    <property type="entry name" value="ARM-type_fold"/>
</dbReference>
<keyword evidence="9" id="KW-1185">Reference proteome</keyword>
<feature type="compositionally biased region" description="Basic and acidic residues" evidence="7">
    <location>
        <begin position="30"/>
        <end position="70"/>
    </location>
</feature>
<feature type="compositionally biased region" description="Low complexity" evidence="7">
    <location>
        <begin position="677"/>
        <end position="709"/>
    </location>
</feature>
<proteinExistence type="inferred from homology"/>
<protein>
    <submittedName>
        <fullName evidence="10">Male determiner protein Mdmd(V)-like</fullName>
    </submittedName>
</protein>
<feature type="compositionally biased region" description="Basic residues" evidence="7">
    <location>
        <begin position="1"/>
        <end position="18"/>
    </location>
</feature>
<dbReference type="SUPFAM" id="SSF48371">
    <property type="entry name" value="ARM repeat"/>
    <property type="match status" value="1"/>
</dbReference>
<feature type="region of interest" description="Disordered" evidence="7">
    <location>
        <begin position="349"/>
        <end position="368"/>
    </location>
</feature>
<keyword evidence="4" id="KW-0507">mRNA processing</keyword>
<feature type="compositionally biased region" description="Basic and acidic residues" evidence="7">
    <location>
        <begin position="838"/>
        <end position="871"/>
    </location>
</feature>
<dbReference type="Proteomes" id="UP001652621">
    <property type="component" value="Unplaced"/>
</dbReference>
<feature type="compositionally biased region" description="Basic residues" evidence="7">
    <location>
        <begin position="621"/>
        <end position="661"/>
    </location>
</feature>
<dbReference type="PANTHER" id="PTHR18034:SF3">
    <property type="entry name" value="PRE-MRNA-SPLICING FACTOR CWC22 HOMOLOG"/>
    <property type="match status" value="1"/>
</dbReference>
<evidence type="ECO:0000256" key="2">
    <source>
        <dbReference type="ARBA" id="ARBA00006856"/>
    </source>
</evidence>
<evidence type="ECO:0000259" key="8">
    <source>
        <dbReference type="PROSITE" id="PS51366"/>
    </source>
</evidence>
<feature type="compositionally biased region" description="Basic and acidic residues" evidence="7">
    <location>
        <begin position="662"/>
        <end position="676"/>
    </location>
</feature>
<evidence type="ECO:0000256" key="6">
    <source>
        <dbReference type="ARBA" id="ARBA00023242"/>
    </source>
</evidence>
<dbReference type="InterPro" id="IPR003891">
    <property type="entry name" value="Initiation_fac_eIF4g_MI"/>
</dbReference>
<keyword evidence="6" id="KW-0539">Nucleus</keyword>
<feature type="compositionally biased region" description="Low complexity" evidence="7">
    <location>
        <begin position="592"/>
        <end position="609"/>
    </location>
</feature>
<name>A0ABM3UZB0_MUSDO</name>